<organism evidence="2 3">
    <name type="scientific">Candidatus Aeolococcus gillhamiae</name>
    <dbReference type="NCBI Taxonomy" id="3127015"/>
    <lineage>
        <taxon>Bacteria</taxon>
        <taxon>Bacillati</taxon>
        <taxon>Candidatus Dormiibacterota</taxon>
        <taxon>Candidatus Dormibacteria</taxon>
        <taxon>Candidatus Aeolococcales</taxon>
        <taxon>Candidatus Aeolococcaceae</taxon>
        <taxon>Candidatus Aeolococcus</taxon>
    </lineage>
</organism>
<reference evidence="2 3" key="1">
    <citation type="submission" date="2020-10" db="EMBL/GenBank/DDBJ databases">
        <title>Ca. Dormibacterota MAGs.</title>
        <authorList>
            <person name="Montgomery K."/>
        </authorList>
    </citation>
    <scope>NUCLEOTIDE SEQUENCE [LARGE SCALE GENOMIC DNA]</scope>
    <source>
        <strain evidence="2">SC8812_S17_18</strain>
    </source>
</reference>
<evidence type="ECO:0000313" key="2">
    <source>
        <dbReference type="EMBL" id="MBJ7596129.1"/>
    </source>
</evidence>
<accession>A0A934JZE0</accession>
<keyword evidence="1" id="KW-1133">Transmembrane helix</keyword>
<comment type="caution">
    <text evidence="2">The sequence shown here is derived from an EMBL/GenBank/DDBJ whole genome shotgun (WGS) entry which is preliminary data.</text>
</comment>
<evidence type="ECO:0000313" key="3">
    <source>
        <dbReference type="Proteomes" id="UP000606991"/>
    </source>
</evidence>
<keyword evidence="1" id="KW-0812">Transmembrane</keyword>
<feature type="transmembrane region" description="Helical" evidence="1">
    <location>
        <begin position="33"/>
        <end position="50"/>
    </location>
</feature>
<name>A0A934JZE0_9BACT</name>
<keyword evidence="1" id="KW-0472">Membrane</keyword>
<evidence type="ECO:0000256" key="1">
    <source>
        <dbReference type="SAM" id="Phobius"/>
    </source>
</evidence>
<dbReference type="EMBL" id="JAEKNS010000148">
    <property type="protein sequence ID" value="MBJ7596129.1"/>
    <property type="molecule type" value="Genomic_DNA"/>
</dbReference>
<dbReference type="RefSeq" id="WP_337313879.1">
    <property type="nucleotide sequence ID" value="NZ_JAEKNS010000148.1"/>
</dbReference>
<dbReference type="AlphaFoldDB" id="A0A934JZE0"/>
<sequence>MSKLVLVAWIVVAVCVVAAIIAAVAQPLHWERTVGAAVVVGVVAAAVAVYRSRQPSRN</sequence>
<gene>
    <name evidence="2" type="ORF">JF886_14965</name>
</gene>
<dbReference type="Proteomes" id="UP000606991">
    <property type="component" value="Unassembled WGS sequence"/>
</dbReference>
<proteinExistence type="predicted"/>
<protein>
    <submittedName>
        <fullName evidence="2">Uncharacterized protein</fullName>
    </submittedName>
</protein>